<comment type="pathway">
    <text evidence="2">Amino-acid biosynthesis; L-tryptophan biosynthesis; L-tryptophan from chorismate: step 4/5.</text>
</comment>
<evidence type="ECO:0000256" key="2">
    <source>
        <dbReference type="ARBA" id="ARBA00004696"/>
    </source>
</evidence>
<dbReference type="GO" id="GO:0004425">
    <property type="term" value="F:indole-3-glycerol-phosphate synthase activity"/>
    <property type="evidence" value="ECO:0007669"/>
    <property type="project" value="UniProtKB-EC"/>
</dbReference>
<gene>
    <name evidence="10" type="primary">trpC</name>
    <name evidence="10" type="ORF">GXY80_04575</name>
</gene>
<feature type="domain" description="Indole-3-glycerol phosphate synthase" evidence="9">
    <location>
        <begin position="4"/>
        <end position="257"/>
    </location>
</feature>
<evidence type="ECO:0000313" key="11">
    <source>
        <dbReference type="Proteomes" id="UP000777265"/>
    </source>
</evidence>
<dbReference type="AlphaFoldDB" id="A0A971S0M4"/>
<proteinExistence type="predicted"/>
<evidence type="ECO:0000256" key="7">
    <source>
        <dbReference type="ARBA" id="ARBA00023141"/>
    </source>
</evidence>
<dbReference type="CDD" id="cd00331">
    <property type="entry name" value="IGPS"/>
    <property type="match status" value="1"/>
</dbReference>
<dbReference type="Pfam" id="PF00218">
    <property type="entry name" value="IGPS"/>
    <property type="match status" value="1"/>
</dbReference>
<dbReference type="EMBL" id="JAAYEE010000080">
    <property type="protein sequence ID" value="NLW34744.1"/>
    <property type="molecule type" value="Genomic_DNA"/>
</dbReference>
<keyword evidence="8 10" id="KW-0456">Lyase</keyword>
<sequence length="261" mass="29008">MTFLEKVAAEKKAAVDALKKRTPLAELKEKVDLDKGRRPFFETFSKRFPGEVKIIAEVKRASPSRGLLRSDLHVGKLAQAYEDGGASAISVITEERHFMGSLASIREAKKAAGLPVLRKDFIVDPYELYESKVCGADAVLLIGEMLERGRIEEYMGVAQELMLDVLFEVHGMRTYEKAEGLTGFILGVNNRNLETLDVDLQTGFRIIEEIPVDYPIIVESGIEGRRQIEAFMEKGVSGFLVGTSLVLSEDPAAKLREFRGL</sequence>
<evidence type="ECO:0000256" key="6">
    <source>
        <dbReference type="ARBA" id="ARBA00022822"/>
    </source>
</evidence>
<reference evidence="10" key="1">
    <citation type="journal article" date="2020" name="Biotechnol. Biofuels">
        <title>New insights from the biogas microbiome by comprehensive genome-resolved metagenomics of nearly 1600 species originating from multiple anaerobic digesters.</title>
        <authorList>
            <person name="Campanaro S."/>
            <person name="Treu L."/>
            <person name="Rodriguez-R L.M."/>
            <person name="Kovalovszki A."/>
            <person name="Ziels R.M."/>
            <person name="Maus I."/>
            <person name="Zhu X."/>
            <person name="Kougias P.G."/>
            <person name="Basile A."/>
            <person name="Luo G."/>
            <person name="Schluter A."/>
            <person name="Konstantinidis K.T."/>
            <person name="Angelidaki I."/>
        </authorList>
    </citation>
    <scope>NUCLEOTIDE SEQUENCE</scope>
    <source>
        <strain evidence="10">AS06rmzACSIP_7</strain>
    </source>
</reference>
<dbReference type="Proteomes" id="UP000777265">
    <property type="component" value="Unassembled WGS sequence"/>
</dbReference>
<keyword evidence="7" id="KW-0057">Aromatic amino acid biosynthesis</keyword>
<keyword evidence="4" id="KW-0028">Amino-acid biosynthesis</keyword>
<dbReference type="InterPro" id="IPR013785">
    <property type="entry name" value="Aldolase_TIM"/>
</dbReference>
<dbReference type="InterPro" id="IPR001468">
    <property type="entry name" value="Indole-3-GlycerolPSynthase_CS"/>
</dbReference>
<dbReference type="InterPro" id="IPR013798">
    <property type="entry name" value="Indole-3-glycerol_P_synth_dom"/>
</dbReference>
<accession>A0A971S0M4</accession>
<evidence type="ECO:0000256" key="5">
    <source>
        <dbReference type="ARBA" id="ARBA00022793"/>
    </source>
</evidence>
<dbReference type="GO" id="GO:0000162">
    <property type="term" value="P:L-tryptophan biosynthetic process"/>
    <property type="evidence" value="ECO:0007669"/>
    <property type="project" value="UniProtKB-KW"/>
</dbReference>
<dbReference type="InterPro" id="IPR011060">
    <property type="entry name" value="RibuloseP-bd_barrel"/>
</dbReference>
<dbReference type="Gene3D" id="3.20.20.70">
    <property type="entry name" value="Aldolase class I"/>
    <property type="match status" value="1"/>
</dbReference>
<comment type="caution">
    <text evidence="10">The sequence shown here is derived from an EMBL/GenBank/DDBJ whole genome shotgun (WGS) entry which is preliminary data.</text>
</comment>
<dbReference type="PROSITE" id="PS00614">
    <property type="entry name" value="IGPS"/>
    <property type="match status" value="1"/>
</dbReference>
<keyword evidence="6" id="KW-0822">Tryptophan biosynthesis</keyword>
<reference evidence="10" key="2">
    <citation type="submission" date="2020-01" db="EMBL/GenBank/DDBJ databases">
        <authorList>
            <person name="Campanaro S."/>
        </authorList>
    </citation>
    <scope>NUCLEOTIDE SEQUENCE</scope>
    <source>
        <strain evidence="10">AS06rmzACSIP_7</strain>
    </source>
</reference>
<organism evidence="10 11">
    <name type="scientific">Syntrophorhabdus aromaticivorans</name>
    <dbReference type="NCBI Taxonomy" id="328301"/>
    <lineage>
        <taxon>Bacteria</taxon>
        <taxon>Pseudomonadati</taxon>
        <taxon>Thermodesulfobacteriota</taxon>
        <taxon>Syntrophorhabdia</taxon>
        <taxon>Syntrophorhabdales</taxon>
        <taxon>Syntrophorhabdaceae</taxon>
        <taxon>Syntrophorhabdus</taxon>
    </lineage>
</organism>
<evidence type="ECO:0000256" key="3">
    <source>
        <dbReference type="ARBA" id="ARBA00012362"/>
    </source>
</evidence>
<evidence type="ECO:0000259" key="9">
    <source>
        <dbReference type="Pfam" id="PF00218"/>
    </source>
</evidence>
<dbReference type="PANTHER" id="PTHR22854">
    <property type="entry name" value="TRYPTOPHAN BIOSYNTHESIS PROTEIN"/>
    <property type="match status" value="1"/>
</dbReference>
<dbReference type="NCBIfam" id="NF001377">
    <property type="entry name" value="PRK00278.2-4"/>
    <property type="match status" value="1"/>
</dbReference>
<dbReference type="PANTHER" id="PTHR22854:SF2">
    <property type="entry name" value="INDOLE-3-GLYCEROL-PHOSPHATE SYNTHASE"/>
    <property type="match status" value="1"/>
</dbReference>
<dbReference type="SUPFAM" id="SSF51366">
    <property type="entry name" value="Ribulose-phoshate binding barrel"/>
    <property type="match status" value="1"/>
</dbReference>
<evidence type="ECO:0000313" key="10">
    <source>
        <dbReference type="EMBL" id="NLW34744.1"/>
    </source>
</evidence>
<dbReference type="EC" id="4.1.1.48" evidence="3"/>
<dbReference type="InterPro" id="IPR045186">
    <property type="entry name" value="Indole-3-glycerol_P_synth"/>
</dbReference>
<evidence type="ECO:0000256" key="1">
    <source>
        <dbReference type="ARBA" id="ARBA00001633"/>
    </source>
</evidence>
<keyword evidence="5" id="KW-0210">Decarboxylase</keyword>
<comment type="catalytic activity">
    <reaction evidence="1">
        <text>1-(2-carboxyphenylamino)-1-deoxy-D-ribulose 5-phosphate + H(+) = (1S,2R)-1-C-(indol-3-yl)glycerol 3-phosphate + CO2 + H2O</text>
        <dbReference type="Rhea" id="RHEA:23476"/>
        <dbReference type="ChEBI" id="CHEBI:15377"/>
        <dbReference type="ChEBI" id="CHEBI:15378"/>
        <dbReference type="ChEBI" id="CHEBI:16526"/>
        <dbReference type="ChEBI" id="CHEBI:58613"/>
        <dbReference type="ChEBI" id="CHEBI:58866"/>
        <dbReference type="EC" id="4.1.1.48"/>
    </reaction>
</comment>
<dbReference type="GO" id="GO:0004640">
    <property type="term" value="F:phosphoribosylanthranilate isomerase activity"/>
    <property type="evidence" value="ECO:0007669"/>
    <property type="project" value="TreeGrafter"/>
</dbReference>
<evidence type="ECO:0000256" key="8">
    <source>
        <dbReference type="ARBA" id="ARBA00023239"/>
    </source>
</evidence>
<evidence type="ECO:0000256" key="4">
    <source>
        <dbReference type="ARBA" id="ARBA00022605"/>
    </source>
</evidence>
<protein>
    <recommendedName>
        <fullName evidence="3">indole-3-glycerol-phosphate synthase</fullName>
        <ecNumber evidence="3">4.1.1.48</ecNumber>
    </recommendedName>
</protein>
<name>A0A971S0M4_9BACT</name>